<protein>
    <submittedName>
        <fullName evidence="2">Peptidase C14</fullName>
    </submittedName>
</protein>
<dbReference type="Gene3D" id="3.40.50.1460">
    <property type="match status" value="1"/>
</dbReference>
<dbReference type="Pfam" id="PF00656">
    <property type="entry name" value="Peptidase_C14"/>
    <property type="match status" value="1"/>
</dbReference>
<dbReference type="PANTHER" id="PTHR22576:SF37">
    <property type="entry name" value="MUCOSA-ASSOCIATED LYMPHOID TISSUE LYMPHOMA TRANSLOCATION PROTEIN 1"/>
    <property type="match status" value="1"/>
</dbReference>
<organism evidence="2 3">
    <name type="scientific">Bacillus thuringiensis subsp. jegathesan</name>
    <dbReference type="NCBI Taxonomy" id="56955"/>
    <lineage>
        <taxon>Bacteria</taxon>
        <taxon>Bacillati</taxon>
        <taxon>Bacillota</taxon>
        <taxon>Bacilli</taxon>
        <taxon>Bacillales</taxon>
        <taxon>Bacillaceae</taxon>
        <taxon>Bacillus</taxon>
        <taxon>Bacillus cereus group</taxon>
    </lineage>
</organism>
<dbReference type="Proteomes" id="UP000194853">
    <property type="component" value="Unassembled WGS sequence"/>
</dbReference>
<reference evidence="2 3" key="1">
    <citation type="submission" date="2016-10" db="EMBL/GenBank/DDBJ databases">
        <title>Comparative genomics of Bacillus thuringiensis reveals a path to pathogens against multiple invertebrate hosts.</title>
        <authorList>
            <person name="Zheng J."/>
            <person name="Gao Q."/>
            <person name="Liu H."/>
            <person name="Peng D."/>
            <person name="Ruan L."/>
            <person name="Sun M."/>
        </authorList>
    </citation>
    <scope>NUCLEOTIDE SEQUENCE [LARGE SCALE GENOMIC DNA]</scope>
    <source>
        <strain evidence="2">BGSC 4CF1</strain>
    </source>
</reference>
<dbReference type="SUPFAM" id="SSF52129">
    <property type="entry name" value="Caspase-like"/>
    <property type="match status" value="1"/>
</dbReference>
<dbReference type="InterPro" id="IPR011600">
    <property type="entry name" value="Pept_C14_caspase"/>
</dbReference>
<gene>
    <name evidence="2" type="ORF">BK750_09820</name>
</gene>
<sequence length="316" mass="34682">MRKALVVGINNYTEISSLYGCVHDAYSVKNALERHSDGTINFSVNLLTASGSDEQITKRELKDTIAELFSDDSEVALFYFAGHGWIESTGGYLVTSECRNGDDGLSLNELLTIVNKSTSKNKIIILDSCHSGITGDSPSDGNALLSEGLTILTASSAQQYATEKNGSGVFTSLLVDALNGGAANLLGDVTPGSLYAHIDQSLGPWEQRPIFKTNVKNFISLRKTTPPISLDKLLRLTDLFENIGYAFQLDPSFEPESESPIMENVEKFKILQSFNRVNLVVPIDAEHMYHAAIHSKSCKLTPLGIHYWKLVYNNRI</sequence>
<dbReference type="EMBL" id="MOOS01000083">
    <property type="protein sequence ID" value="OUB71863.1"/>
    <property type="molecule type" value="Genomic_DNA"/>
</dbReference>
<comment type="caution">
    <text evidence="2">The sequence shown here is derived from an EMBL/GenBank/DDBJ whole genome shotgun (WGS) entry which is preliminary data.</text>
</comment>
<dbReference type="RefSeq" id="WP_086403973.1">
    <property type="nucleotide sequence ID" value="NZ_MOOS01000083.1"/>
</dbReference>
<dbReference type="GO" id="GO:0006508">
    <property type="term" value="P:proteolysis"/>
    <property type="evidence" value="ECO:0007669"/>
    <property type="project" value="InterPro"/>
</dbReference>
<proteinExistence type="predicted"/>
<dbReference type="GO" id="GO:0004197">
    <property type="term" value="F:cysteine-type endopeptidase activity"/>
    <property type="evidence" value="ECO:0007669"/>
    <property type="project" value="InterPro"/>
</dbReference>
<evidence type="ECO:0000313" key="3">
    <source>
        <dbReference type="Proteomes" id="UP000194853"/>
    </source>
</evidence>
<feature type="domain" description="Peptidase C14 caspase" evidence="1">
    <location>
        <begin position="1"/>
        <end position="211"/>
    </location>
</feature>
<evidence type="ECO:0000313" key="2">
    <source>
        <dbReference type="EMBL" id="OUB71863.1"/>
    </source>
</evidence>
<dbReference type="InterPro" id="IPR029030">
    <property type="entry name" value="Caspase-like_dom_sf"/>
</dbReference>
<evidence type="ECO:0000259" key="1">
    <source>
        <dbReference type="Pfam" id="PF00656"/>
    </source>
</evidence>
<dbReference type="InterPro" id="IPR052039">
    <property type="entry name" value="Caspase-related_regulators"/>
</dbReference>
<accession>A0A9X6MA17</accession>
<name>A0A9X6MA17_BACTJ</name>
<dbReference type="PANTHER" id="PTHR22576">
    <property type="entry name" value="MUCOSA ASSOCIATED LYMPHOID TISSUE LYMPHOMA TRANSLOCATION PROTEIN 1/PARACASPASE"/>
    <property type="match status" value="1"/>
</dbReference>
<dbReference type="AlphaFoldDB" id="A0A9X6MA17"/>